<dbReference type="Pfam" id="PF18885">
    <property type="entry name" value="DUF5648"/>
    <property type="match status" value="1"/>
</dbReference>
<dbReference type="EMBL" id="JBHSGD010000001">
    <property type="protein sequence ID" value="MFC4651565.1"/>
    <property type="molecule type" value="Genomic_DNA"/>
</dbReference>
<proteinExistence type="predicted"/>
<keyword evidence="1" id="KW-0732">Signal</keyword>
<feature type="domain" description="DUF5648" evidence="3">
    <location>
        <begin position="40"/>
        <end position="164"/>
    </location>
</feature>
<dbReference type="InterPro" id="IPR043708">
    <property type="entry name" value="DUF5648"/>
</dbReference>
<reference evidence="5" key="1">
    <citation type="journal article" date="2019" name="Int. J. Syst. Evol. Microbiol.">
        <title>The Global Catalogue of Microorganisms (GCM) 10K type strain sequencing project: providing services to taxonomists for standard genome sequencing and annotation.</title>
        <authorList>
            <consortium name="The Broad Institute Genomics Platform"/>
            <consortium name="The Broad Institute Genome Sequencing Center for Infectious Disease"/>
            <person name="Wu L."/>
            <person name="Ma J."/>
        </authorList>
    </citation>
    <scope>NUCLEOTIDE SEQUENCE [LARGE SCALE GENOMIC DNA]</scope>
    <source>
        <strain evidence="5">CCUG 63287</strain>
    </source>
</reference>
<dbReference type="Pfam" id="PF13529">
    <property type="entry name" value="Peptidase_C39_2"/>
    <property type="match status" value="1"/>
</dbReference>
<evidence type="ECO:0000313" key="5">
    <source>
        <dbReference type="Proteomes" id="UP001595987"/>
    </source>
</evidence>
<evidence type="ECO:0000313" key="4">
    <source>
        <dbReference type="EMBL" id="MFC4651565.1"/>
    </source>
</evidence>
<organism evidence="4 5">
    <name type="scientific">Lactococcus nasutitermitis</name>
    <dbReference type="NCBI Taxonomy" id="1652957"/>
    <lineage>
        <taxon>Bacteria</taxon>
        <taxon>Bacillati</taxon>
        <taxon>Bacillota</taxon>
        <taxon>Bacilli</taxon>
        <taxon>Lactobacillales</taxon>
        <taxon>Streptococcaceae</taxon>
        <taxon>Lactococcus</taxon>
    </lineage>
</organism>
<sequence>MNKKSLLLILGASLVAGISLALPSPSALATTSRGGGGVSLYRLYNSNSGEHFYTENLYEAKSLHNAGWNYEGIESKQPTSGAPVYRLYNPNAGLHFYTTNSYEKANLVAHGWRYEAIAFYSGGNVPLYRAYNPNSGQHNYTTSSSEEQSLTRAGWSNEGIAFQAAALGNPNDNTISRVPVWHPNHLYQTDPRWSNIQIGDATLGPEGCGPTSIAMILNGFGANYTPVTIAQTAHQIGDYNNPNYPGDGIDGKTILSTLSYYGMTSTHITTQSQLVSQLAAGKPVIYGMEYLYVYPSISHFVVLYGYNASTTTVFDPLGKITGAQSVSRLWSHPTQLSDDLDAGFPAWSVLPK</sequence>
<protein>
    <submittedName>
        <fullName evidence="4">C39 family peptidase</fullName>
    </submittedName>
</protein>
<evidence type="ECO:0000259" key="2">
    <source>
        <dbReference type="Pfam" id="PF13529"/>
    </source>
</evidence>
<name>A0ABV9JDV9_9LACT</name>
<dbReference type="Proteomes" id="UP001595987">
    <property type="component" value="Unassembled WGS sequence"/>
</dbReference>
<dbReference type="Gene3D" id="3.90.70.10">
    <property type="entry name" value="Cysteine proteinases"/>
    <property type="match status" value="1"/>
</dbReference>
<dbReference type="InterPro" id="IPR039564">
    <property type="entry name" value="Peptidase_C39-like"/>
</dbReference>
<feature type="domain" description="Peptidase C39-like" evidence="2">
    <location>
        <begin position="195"/>
        <end position="316"/>
    </location>
</feature>
<keyword evidence="5" id="KW-1185">Reference proteome</keyword>
<accession>A0ABV9JDV9</accession>
<evidence type="ECO:0000259" key="3">
    <source>
        <dbReference type="Pfam" id="PF18885"/>
    </source>
</evidence>
<feature type="chain" id="PRO_5045849446" evidence="1">
    <location>
        <begin position="22"/>
        <end position="352"/>
    </location>
</feature>
<feature type="signal peptide" evidence="1">
    <location>
        <begin position="1"/>
        <end position="21"/>
    </location>
</feature>
<dbReference type="RefSeq" id="WP_213534187.1">
    <property type="nucleotide sequence ID" value="NZ_BOVQ01000003.1"/>
</dbReference>
<evidence type="ECO:0000256" key="1">
    <source>
        <dbReference type="SAM" id="SignalP"/>
    </source>
</evidence>
<gene>
    <name evidence="4" type="ORF">ACFO26_01405</name>
</gene>
<comment type="caution">
    <text evidence="4">The sequence shown here is derived from an EMBL/GenBank/DDBJ whole genome shotgun (WGS) entry which is preliminary data.</text>
</comment>